<dbReference type="Gene3D" id="1.10.720.30">
    <property type="entry name" value="SAP domain"/>
    <property type="match status" value="1"/>
</dbReference>
<dbReference type="OrthoDB" id="10549766at2759"/>
<evidence type="ECO:0000259" key="2">
    <source>
        <dbReference type="PROSITE" id="PS50800"/>
    </source>
</evidence>
<proteinExistence type="predicted"/>
<name>A0A6G0SUZ3_APHGL</name>
<feature type="compositionally biased region" description="Low complexity" evidence="1">
    <location>
        <begin position="426"/>
        <end position="440"/>
    </location>
</feature>
<keyword evidence="4" id="KW-1185">Reference proteome</keyword>
<comment type="caution">
    <text evidence="3">The sequence shown here is derived from an EMBL/GenBank/DDBJ whole genome shotgun (WGS) entry which is preliminary data.</text>
</comment>
<feature type="domain" description="SAP" evidence="2">
    <location>
        <begin position="6"/>
        <end position="40"/>
    </location>
</feature>
<feature type="compositionally biased region" description="Basic residues" evidence="1">
    <location>
        <begin position="444"/>
        <end position="454"/>
    </location>
</feature>
<evidence type="ECO:0000256" key="1">
    <source>
        <dbReference type="SAM" id="MobiDB-lite"/>
    </source>
</evidence>
<evidence type="ECO:0000313" key="3">
    <source>
        <dbReference type="EMBL" id="KAE9521784.1"/>
    </source>
</evidence>
<evidence type="ECO:0000313" key="4">
    <source>
        <dbReference type="Proteomes" id="UP000475862"/>
    </source>
</evidence>
<gene>
    <name evidence="3" type="ORF">AGLY_017807</name>
</gene>
<feature type="region of interest" description="Disordered" evidence="1">
    <location>
        <begin position="357"/>
        <end position="454"/>
    </location>
</feature>
<dbReference type="AlphaFoldDB" id="A0A6G0SUZ3"/>
<dbReference type="EMBL" id="VYZN01002067">
    <property type="protein sequence ID" value="KAE9521784.1"/>
    <property type="molecule type" value="Genomic_DNA"/>
</dbReference>
<feature type="compositionally biased region" description="Low complexity" evidence="1">
    <location>
        <begin position="406"/>
        <end position="418"/>
    </location>
</feature>
<protein>
    <recommendedName>
        <fullName evidence="2">SAP domain-containing protein</fullName>
    </recommendedName>
</protein>
<sequence length="476" mass="53688">MSGKHINELTVAELRYECRQRGLLDGGAKDALEIRLSQHFADMDLQANAVRFQPMETIGQTGSGSDSSQAHHASPYETAADNRTDTHQPQNTTNAPPTPHNQQLTDMIRRGRDIIHEAQRSATPPPRADSLESRLAMLESCRIRFGDDQRRIAETMRSLEIGVSQQAPERQPEASSPYRLHSTMLSGQHRNTPEISATDNTRAHTHTHTNTSTITDHRTSSDHVPGRSVRFENTACHHNVPTPSHTYEPHQSILIPYDDVRIARFSLPEFHGTTPEDPQERTTAETNIQQAAELLERSQQLLRAASLEEAINTTTAARVMRMPTEQLQRDLVLWAAYTRGWEDRTAVFRRATSGDPTTAIRLNRSRSPRQASRLAATTRSDRRAHPAVTPRLHRQQMQPPAPAPRPNTTRPTPTTAEHPPSPPTQTPNAATTTPTTVPVPLNVRQRRNQQRMRDHRARQQCFQQHRLEKPKILISF</sequence>
<feature type="region of interest" description="Disordered" evidence="1">
    <location>
        <begin position="200"/>
        <end position="224"/>
    </location>
</feature>
<dbReference type="InterPro" id="IPR003034">
    <property type="entry name" value="SAP_dom"/>
</dbReference>
<dbReference type="Proteomes" id="UP000475862">
    <property type="component" value="Unassembled WGS sequence"/>
</dbReference>
<feature type="region of interest" description="Disordered" evidence="1">
    <location>
        <begin position="57"/>
        <end position="103"/>
    </location>
</feature>
<feature type="compositionally biased region" description="Polar residues" evidence="1">
    <location>
        <begin position="58"/>
        <end position="71"/>
    </location>
</feature>
<organism evidence="3 4">
    <name type="scientific">Aphis glycines</name>
    <name type="common">Soybean aphid</name>
    <dbReference type="NCBI Taxonomy" id="307491"/>
    <lineage>
        <taxon>Eukaryota</taxon>
        <taxon>Metazoa</taxon>
        <taxon>Ecdysozoa</taxon>
        <taxon>Arthropoda</taxon>
        <taxon>Hexapoda</taxon>
        <taxon>Insecta</taxon>
        <taxon>Pterygota</taxon>
        <taxon>Neoptera</taxon>
        <taxon>Paraneoptera</taxon>
        <taxon>Hemiptera</taxon>
        <taxon>Sternorrhyncha</taxon>
        <taxon>Aphidomorpha</taxon>
        <taxon>Aphidoidea</taxon>
        <taxon>Aphididae</taxon>
        <taxon>Aphidini</taxon>
        <taxon>Aphis</taxon>
        <taxon>Aphis</taxon>
    </lineage>
</organism>
<dbReference type="InterPro" id="IPR036361">
    <property type="entry name" value="SAP_dom_sf"/>
</dbReference>
<feature type="compositionally biased region" description="Basic and acidic residues" evidence="1">
    <location>
        <begin position="215"/>
        <end position="224"/>
    </location>
</feature>
<dbReference type="PROSITE" id="PS50800">
    <property type="entry name" value="SAP"/>
    <property type="match status" value="1"/>
</dbReference>
<feature type="compositionally biased region" description="Low complexity" evidence="1">
    <location>
        <begin position="87"/>
        <end position="103"/>
    </location>
</feature>
<reference evidence="3 4" key="1">
    <citation type="submission" date="2019-08" db="EMBL/GenBank/DDBJ databases">
        <title>The genome of the soybean aphid Biotype 1, its phylome, world population structure and adaptation to the North American continent.</title>
        <authorList>
            <person name="Giordano R."/>
            <person name="Donthu R.K."/>
            <person name="Hernandez A.G."/>
            <person name="Wright C.L."/>
            <person name="Zimin A.V."/>
        </authorList>
    </citation>
    <scope>NUCLEOTIDE SEQUENCE [LARGE SCALE GENOMIC DNA]</scope>
    <source>
        <tissue evidence="3">Whole aphids</tissue>
    </source>
</reference>
<accession>A0A6G0SUZ3</accession>